<gene>
    <name evidence="7 9" type="primary">msrQ</name>
    <name evidence="9" type="ORF">ACFOGP_02070</name>
</gene>
<reference evidence="10" key="1">
    <citation type="journal article" date="2019" name="Int. J. Syst. Evol. Microbiol.">
        <title>The Global Catalogue of Microorganisms (GCM) 10K type strain sequencing project: providing services to taxonomists for standard genome sequencing and annotation.</title>
        <authorList>
            <consortium name="The Broad Institute Genomics Platform"/>
            <consortium name="The Broad Institute Genome Sequencing Center for Infectious Disease"/>
            <person name="Wu L."/>
            <person name="Ma J."/>
        </authorList>
    </citation>
    <scope>NUCLEOTIDE SEQUENCE [LARGE SCALE GENOMIC DNA]</scope>
    <source>
        <strain evidence="10">KCTC 52366</strain>
    </source>
</reference>
<dbReference type="InterPro" id="IPR013130">
    <property type="entry name" value="Fe3_Rdtase_TM_dom"/>
</dbReference>
<dbReference type="PANTHER" id="PTHR36964">
    <property type="entry name" value="PROTEIN-METHIONINE-SULFOXIDE REDUCTASE HEME-BINDING SUBUNIT MSRQ"/>
    <property type="match status" value="1"/>
</dbReference>
<dbReference type="Proteomes" id="UP001595632">
    <property type="component" value="Unassembled WGS sequence"/>
</dbReference>
<feature type="transmembrane region" description="Helical" evidence="7">
    <location>
        <begin position="52"/>
        <end position="71"/>
    </location>
</feature>
<evidence type="ECO:0000256" key="1">
    <source>
        <dbReference type="ARBA" id="ARBA00004141"/>
    </source>
</evidence>
<feature type="transmembrane region" description="Helical" evidence="7">
    <location>
        <begin position="179"/>
        <end position="195"/>
    </location>
</feature>
<proteinExistence type="inferred from homology"/>
<comment type="cofactor">
    <cofactor evidence="7">
        <name>FMN</name>
        <dbReference type="ChEBI" id="CHEBI:58210"/>
    </cofactor>
    <text evidence="7">Binds 1 FMN per subunit.</text>
</comment>
<feature type="transmembrane region" description="Helical" evidence="7">
    <location>
        <begin position="12"/>
        <end position="32"/>
    </location>
</feature>
<comment type="subunit">
    <text evidence="7">Heterodimer of a catalytic subunit (MsrP) and a heme-binding subunit (MsrQ).</text>
</comment>
<evidence type="ECO:0000313" key="9">
    <source>
        <dbReference type="EMBL" id="MFC3141472.1"/>
    </source>
</evidence>
<name>A0ABV7GP06_9RHOB</name>
<keyword evidence="7" id="KW-0249">Electron transport</keyword>
<evidence type="ECO:0000313" key="10">
    <source>
        <dbReference type="Proteomes" id="UP001595632"/>
    </source>
</evidence>
<comment type="function">
    <text evidence="7">Part of the MsrPQ system that repairs oxidized periplasmic proteins containing methionine sulfoxide residues (Met-O), using respiratory chain electrons. Thus protects these proteins from oxidative-stress damage caused by reactive species of oxygen and chlorine generated by the host defense mechanisms. MsrPQ is essential for the maintenance of envelope integrity under bleach stress, rescuing a wide series of structurally unrelated periplasmic proteins from methionine oxidation. MsrQ provides electrons for reduction to the reductase catalytic subunit MsrP, using the quinone pool of the respiratory chain.</text>
</comment>
<keyword evidence="4 7" id="KW-1133">Transmembrane helix</keyword>
<sequence length="204" mass="22739">MTLPDRINAAVRAVPSWVLYALAPLPAAWWFYLGFTGGLGVEPISALEHKVGLFALQLLIAGLAVTPLRRFAGVNLIRHRRAIGVVAFFYVLLHLLIWLVLDMSLLWSQIAADLVKRWYIIVGMASFVLLIPLAVTSNNWSVRKLGSTWRTLHKLVYGACLLGGLHFVILSKGFQLEPMVYMAIIVGLLGLRLVPKRRPMMARA</sequence>
<dbReference type="HAMAP" id="MF_01207">
    <property type="entry name" value="MsrQ"/>
    <property type="match status" value="1"/>
</dbReference>
<keyword evidence="6 7" id="KW-0472">Membrane</keyword>
<comment type="cofactor">
    <cofactor evidence="7">
        <name>heme b</name>
        <dbReference type="ChEBI" id="CHEBI:60344"/>
    </cofactor>
    <text evidence="7">Binds 1 heme b (iron(II)-protoporphyrin IX) group per subunit.</text>
</comment>
<protein>
    <recommendedName>
        <fullName evidence="7">Protein-methionine-sulfoxide reductase heme-binding subunit MsrQ</fullName>
    </recommendedName>
    <alternativeName>
        <fullName evidence="7">Flavocytochrome MsrQ</fullName>
    </alternativeName>
</protein>
<comment type="caution">
    <text evidence="9">The sequence shown here is derived from an EMBL/GenBank/DDBJ whole genome shotgun (WGS) entry which is preliminary data.</text>
</comment>
<feature type="transmembrane region" description="Helical" evidence="7">
    <location>
        <begin position="155"/>
        <end position="173"/>
    </location>
</feature>
<feature type="transmembrane region" description="Helical" evidence="7">
    <location>
        <begin position="83"/>
        <end position="106"/>
    </location>
</feature>
<keyword evidence="7" id="KW-0349">Heme</keyword>
<dbReference type="PANTHER" id="PTHR36964:SF1">
    <property type="entry name" value="PROTEIN-METHIONINE-SULFOXIDE REDUCTASE HEME-BINDING SUBUNIT MSRQ"/>
    <property type="match status" value="1"/>
</dbReference>
<evidence type="ECO:0000256" key="4">
    <source>
        <dbReference type="ARBA" id="ARBA00022989"/>
    </source>
</evidence>
<dbReference type="Pfam" id="PF01794">
    <property type="entry name" value="Ferric_reduct"/>
    <property type="match status" value="1"/>
</dbReference>
<evidence type="ECO:0000256" key="5">
    <source>
        <dbReference type="ARBA" id="ARBA00023004"/>
    </source>
</evidence>
<dbReference type="NCBIfam" id="NF003833">
    <property type="entry name" value="PRK05419.1-5"/>
    <property type="match status" value="1"/>
</dbReference>
<comment type="similarity">
    <text evidence="7">Belongs to the MsrQ family.</text>
</comment>
<keyword evidence="7" id="KW-1003">Cell membrane</keyword>
<evidence type="ECO:0000256" key="6">
    <source>
        <dbReference type="ARBA" id="ARBA00023136"/>
    </source>
</evidence>
<keyword evidence="2 7" id="KW-0813">Transport</keyword>
<dbReference type="InterPro" id="IPR022837">
    <property type="entry name" value="MsrQ-like"/>
</dbReference>
<accession>A0ABV7GP06</accession>
<organism evidence="9 10">
    <name type="scientific">Psychromarinibacter halotolerans</name>
    <dbReference type="NCBI Taxonomy" id="1775175"/>
    <lineage>
        <taxon>Bacteria</taxon>
        <taxon>Pseudomonadati</taxon>
        <taxon>Pseudomonadota</taxon>
        <taxon>Alphaproteobacteria</taxon>
        <taxon>Rhodobacterales</taxon>
        <taxon>Paracoccaceae</taxon>
        <taxon>Psychromarinibacter</taxon>
    </lineage>
</organism>
<evidence type="ECO:0000256" key="7">
    <source>
        <dbReference type="HAMAP-Rule" id="MF_01207"/>
    </source>
</evidence>
<evidence type="ECO:0000259" key="8">
    <source>
        <dbReference type="Pfam" id="PF01794"/>
    </source>
</evidence>
<keyword evidence="5 7" id="KW-0408">Iron</keyword>
<dbReference type="EMBL" id="JBHRTB010000010">
    <property type="protein sequence ID" value="MFC3141472.1"/>
    <property type="molecule type" value="Genomic_DNA"/>
</dbReference>
<keyword evidence="7" id="KW-0288">FMN</keyword>
<feature type="transmembrane region" description="Helical" evidence="7">
    <location>
        <begin position="118"/>
        <end position="135"/>
    </location>
</feature>
<evidence type="ECO:0000256" key="2">
    <source>
        <dbReference type="ARBA" id="ARBA00022448"/>
    </source>
</evidence>
<comment type="subcellular location">
    <subcellularLocation>
        <location evidence="7">Cell membrane</location>
        <topology evidence="7">Multi-pass membrane protein</topology>
    </subcellularLocation>
    <subcellularLocation>
        <location evidence="1">Membrane</location>
        <topology evidence="1">Multi-pass membrane protein</topology>
    </subcellularLocation>
</comment>
<evidence type="ECO:0000256" key="3">
    <source>
        <dbReference type="ARBA" id="ARBA00022692"/>
    </source>
</evidence>
<keyword evidence="10" id="KW-1185">Reference proteome</keyword>
<feature type="domain" description="Ferric oxidoreductase" evidence="8">
    <location>
        <begin position="52"/>
        <end position="163"/>
    </location>
</feature>
<keyword evidence="3 7" id="KW-0812">Transmembrane</keyword>
<keyword evidence="7" id="KW-0285">Flavoprotein</keyword>
<keyword evidence="7" id="KW-0479">Metal-binding</keyword>
<dbReference type="RefSeq" id="WP_275632266.1">
    <property type="nucleotide sequence ID" value="NZ_JARGYD010000002.1"/>
</dbReference>